<feature type="domain" description="NOTCH1 EGF-like calcium-binding" evidence="2">
    <location>
        <begin position="121"/>
        <end position="145"/>
    </location>
</feature>
<organism evidence="3 4">
    <name type="scientific">Citrus unshiu</name>
    <name type="common">Satsuma mandarin</name>
    <name type="synonym">Citrus nobilis var. unshiu</name>
    <dbReference type="NCBI Taxonomy" id="55188"/>
    <lineage>
        <taxon>Eukaryota</taxon>
        <taxon>Viridiplantae</taxon>
        <taxon>Streptophyta</taxon>
        <taxon>Embryophyta</taxon>
        <taxon>Tracheophyta</taxon>
        <taxon>Spermatophyta</taxon>
        <taxon>Magnoliopsida</taxon>
        <taxon>eudicotyledons</taxon>
        <taxon>Gunneridae</taxon>
        <taxon>Pentapetalae</taxon>
        <taxon>rosids</taxon>
        <taxon>malvids</taxon>
        <taxon>Sapindales</taxon>
        <taxon>Rutaceae</taxon>
        <taxon>Aurantioideae</taxon>
        <taxon>Citrus</taxon>
    </lineage>
</organism>
<dbReference type="PANTHER" id="PTHR33491">
    <property type="entry name" value="OSJNBA0016N04.9 PROTEIN"/>
    <property type="match status" value="1"/>
</dbReference>
<dbReference type="Gene3D" id="2.10.25.10">
    <property type="entry name" value="Laminin"/>
    <property type="match status" value="1"/>
</dbReference>
<comment type="caution">
    <text evidence="3">The sequence shown here is derived from an EMBL/GenBank/DDBJ whole genome shotgun (WGS) entry which is preliminary data.</text>
</comment>
<reference evidence="3 4" key="1">
    <citation type="journal article" date="2017" name="Front. Genet.">
        <title>Draft sequencing of the heterozygous diploid genome of Satsuma (Citrus unshiu Marc.) using a hybrid assembly approach.</title>
        <authorList>
            <person name="Shimizu T."/>
            <person name="Tanizawa Y."/>
            <person name="Mochizuki T."/>
            <person name="Nagasaki H."/>
            <person name="Yoshioka T."/>
            <person name="Toyoda A."/>
            <person name="Fujiyama A."/>
            <person name="Kaminuma E."/>
            <person name="Nakamura Y."/>
        </authorList>
    </citation>
    <scope>NUCLEOTIDE SEQUENCE [LARGE SCALE GENOMIC DNA]</scope>
    <source>
        <strain evidence="4">cv. Miyagawa wase</strain>
    </source>
</reference>
<gene>
    <name evidence="3" type="ORF">CUMW_265190</name>
</gene>
<dbReference type="Proteomes" id="UP000236630">
    <property type="component" value="Unassembled WGS sequence"/>
</dbReference>
<dbReference type="Pfam" id="PF07645">
    <property type="entry name" value="EGF_CA"/>
    <property type="match status" value="1"/>
</dbReference>
<dbReference type="AlphaFoldDB" id="A0A2H5QVC6"/>
<name>A0A2H5QVC6_CITUN</name>
<evidence type="ECO:0000259" key="2">
    <source>
        <dbReference type="Pfam" id="PF07645"/>
    </source>
</evidence>
<keyword evidence="1" id="KW-1015">Disulfide bond</keyword>
<accession>A0A2H5QVC6</accession>
<keyword evidence="4" id="KW-1185">Reference proteome</keyword>
<evidence type="ECO:0000313" key="3">
    <source>
        <dbReference type="EMBL" id="GAY68571.1"/>
    </source>
</evidence>
<evidence type="ECO:0000313" key="4">
    <source>
        <dbReference type="Proteomes" id="UP000236630"/>
    </source>
</evidence>
<proteinExistence type="predicted"/>
<protein>
    <recommendedName>
        <fullName evidence="2">NOTCH1 EGF-like calcium-binding domain-containing protein</fullName>
    </recommendedName>
</protein>
<dbReference type="EMBL" id="BDQV01000917">
    <property type="protein sequence ID" value="GAY68571.1"/>
    <property type="molecule type" value="Genomic_DNA"/>
</dbReference>
<dbReference type="InterPro" id="IPR049883">
    <property type="entry name" value="NOTCH1_EGF-like"/>
</dbReference>
<evidence type="ECO:0000256" key="1">
    <source>
        <dbReference type="ARBA" id="ARBA00023157"/>
    </source>
</evidence>
<sequence length="157" mass="17453">MASNVAREVTWGLKSFNISISRINNSTSSGSNQEGECKFPIILEKIRLLATLRGAQGVKNWKQVPVILDWRIPNSTFGKLERDESPTFTSSHCKSDESGFFICSCKEKYQGNPSFLLGCQDINECQDGTAKCSANMHCENFEGGYVALIPVEQRDGY</sequence>